<dbReference type="InterPro" id="IPR042100">
    <property type="entry name" value="Bug_dom1"/>
</dbReference>
<dbReference type="EMBL" id="BKBW01000006">
    <property type="protein sequence ID" value="GEQ76425.1"/>
    <property type="molecule type" value="Genomic_DNA"/>
</dbReference>
<dbReference type="PIRSF" id="PIRSF017082">
    <property type="entry name" value="YflP"/>
    <property type="match status" value="1"/>
</dbReference>
<dbReference type="Proteomes" id="UP000323105">
    <property type="component" value="Unassembled WGS sequence"/>
</dbReference>
<comment type="similarity">
    <text evidence="1">Belongs to the UPF0065 (bug) family.</text>
</comment>
<dbReference type="Gene3D" id="3.40.190.10">
    <property type="entry name" value="Periplasmic binding protein-like II"/>
    <property type="match status" value="1"/>
</dbReference>
<sequence>MKIDRRQLLQWTAVTCGSAAVPFKTFAQSNYPSGPVRVVVPFTAGSTTDVISRIVGERLNNYLAQPFVVDNKPGAGGTLGAAQVATSPADGQTLLIHSAGHVANASLYPALKYDTLRDFASVAMLASMPNVLVVSPQKGYTSLQDLIAKVKKSPGTFSYGSSGSGSGAHIAGEKFRMAAGLDVLHVPYRGTPEGVNDVIGGRIDWFLLPLALAVQLVQAGKLKALSIGASKRSPLLPNVPTTTESGLRNADQLFWVGMFAPAKTPREVVTRLNAEVAKALKAPETITRFEKLGVEATPMSQPQFAKFVSDEFVETAALIKQAGIRLES</sequence>
<evidence type="ECO:0000313" key="2">
    <source>
        <dbReference type="EMBL" id="GEQ76425.1"/>
    </source>
</evidence>
<organism evidence="2 3">
    <name type="scientific">Comamonas testosteroni</name>
    <name type="common">Pseudomonas testosteroni</name>
    <dbReference type="NCBI Taxonomy" id="285"/>
    <lineage>
        <taxon>Bacteria</taxon>
        <taxon>Pseudomonadati</taxon>
        <taxon>Pseudomonadota</taxon>
        <taxon>Betaproteobacteria</taxon>
        <taxon>Burkholderiales</taxon>
        <taxon>Comamonadaceae</taxon>
        <taxon>Comamonas</taxon>
    </lineage>
</organism>
<evidence type="ECO:0000256" key="1">
    <source>
        <dbReference type="ARBA" id="ARBA00006987"/>
    </source>
</evidence>
<gene>
    <name evidence="2" type="ORF">CTTA_3430</name>
</gene>
<comment type="caution">
    <text evidence="2">The sequence shown here is derived from an EMBL/GenBank/DDBJ whole genome shotgun (WGS) entry which is preliminary data.</text>
</comment>
<protein>
    <submittedName>
        <fullName evidence="2">MFS transporter</fullName>
    </submittedName>
</protein>
<accession>A0A5A7MI95</accession>
<dbReference type="PANTHER" id="PTHR42928">
    <property type="entry name" value="TRICARBOXYLATE-BINDING PROTEIN"/>
    <property type="match status" value="1"/>
</dbReference>
<dbReference type="SUPFAM" id="SSF53850">
    <property type="entry name" value="Periplasmic binding protein-like II"/>
    <property type="match status" value="1"/>
</dbReference>
<dbReference type="RefSeq" id="WP_238707720.1">
    <property type="nucleotide sequence ID" value="NZ_BKBW01000006.1"/>
</dbReference>
<dbReference type="Pfam" id="PF03401">
    <property type="entry name" value="TctC"/>
    <property type="match status" value="1"/>
</dbReference>
<dbReference type="InterPro" id="IPR005064">
    <property type="entry name" value="BUG"/>
</dbReference>
<dbReference type="Gene3D" id="3.40.190.150">
    <property type="entry name" value="Bordetella uptake gene, domain 1"/>
    <property type="match status" value="1"/>
</dbReference>
<name>A0A5A7MI95_COMTE</name>
<dbReference type="AlphaFoldDB" id="A0A5A7MI95"/>
<dbReference type="PANTHER" id="PTHR42928:SF5">
    <property type="entry name" value="BLR1237 PROTEIN"/>
    <property type="match status" value="1"/>
</dbReference>
<dbReference type="CDD" id="cd13578">
    <property type="entry name" value="PBP2_Bug27"/>
    <property type="match status" value="1"/>
</dbReference>
<evidence type="ECO:0000313" key="3">
    <source>
        <dbReference type="Proteomes" id="UP000323105"/>
    </source>
</evidence>
<dbReference type="PROSITE" id="PS51318">
    <property type="entry name" value="TAT"/>
    <property type="match status" value="1"/>
</dbReference>
<dbReference type="InterPro" id="IPR006311">
    <property type="entry name" value="TAT_signal"/>
</dbReference>
<proteinExistence type="inferred from homology"/>
<reference evidence="2 3" key="1">
    <citation type="journal article" date="2019" name="Microbiol. Resour. Announc.">
        <title>Draft Genome Sequence of Comamonas testosteroni TA441, a Bacterium That Has a Cryptic Phenol Degradation Gene Cluster.</title>
        <authorList>
            <person name="Arai H."/>
            <person name="Ishii M."/>
        </authorList>
    </citation>
    <scope>NUCLEOTIDE SEQUENCE [LARGE SCALE GENOMIC DNA]</scope>
    <source>
        <strain evidence="2 3">TA441</strain>
    </source>
</reference>